<proteinExistence type="predicted"/>
<keyword evidence="4" id="KW-0862">Zinc</keyword>
<evidence type="ECO:0000256" key="2">
    <source>
        <dbReference type="ARBA" id="ARBA00022737"/>
    </source>
</evidence>
<evidence type="ECO:0000313" key="8">
    <source>
        <dbReference type="Proteomes" id="UP000475862"/>
    </source>
</evidence>
<evidence type="ECO:0000256" key="3">
    <source>
        <dbReference type="ARBA" id="ARBA00022771"/>
    </source>
</evidence>
<dbReference type="GO" id="GO:0000977">
    <property type="term" value="F:RNA polymerase II transcription regulatory region sequence-specific DNA binding"/>
    <property type="evidence" value="ECO:0007669"/>
    <property type="project" value="TreeGrafter"/>
</dbReference>
<dbReference type="GO" id="GO:0005634">
    <property type="term" value="C:nucleus"/>
    <property type="evidence" value="ECO:0007669"/>
    <property type="project" value="TreeGrafter"/>
</dbReference>
<feature type="domain" description="C2H2-type" evidence="6">
    <location>
        <begin position="206"/>
        <end position="234"/>
    </location>
</feature>
<feature type="domain" description="C2H2-type" evidence="6">
    <location>
        <begin position="244"/>
        <end position="272"/>
    </location>
</feature>
<keyword evidence="3 5" id="KW-0863">Zinc-finger</keyword>
<reference evidence="7 8" key="1">
    <citation type="submission" date="2019-08" db="EMBL/GenBank/DDBJ databases">
        <title>The genome of the soybean aphid Biotype 1, its phylome, world population structure and adaptation to the North American continent.</title>
        <authorList>
            <person name="Giordano R."/>
            <person name="Donthu R.K."/>
            <person name="Hernandez A.G."/>
            <person name="Wright C.L."/>
            <person name="Zimin A.V."/>
        </authorList>
    </citation>
    <scope>NUCLEOTIDE SEQUENCE [LARGE SCALE GENOMIC DNA]</scope>
    <source>
        <tissue evidence="7">Whole aphids</tissue>
    </source>
</reference>
<sequence>MIDSLFKVDGQFPCPKCEKSYVHLRNLHRHLKNECGIEPSYQCPWCPKKCRYNFTLKSHIFGKKYSCLRCENKYKYKRELIQHQSNKCGVPPKFYCSECQKSFKQSTNYKLHMMKIHWEQFIHKISLKSHLKNGRYHCPNQCGKHYKGRNGLSQHLNNECGVMPKFVCSICNSSRFLCPNLCGRSYKYKRGVYTHVKFECGVEPSFLCSLCPKKFARKFQLESHLVLKHKVVKIRCIFKNSERISCPNGCGRTYKNKISLQCHLRNECGTQPKFFCPFCDKKCYQKSNMKSHIVQVHKTFCNIEPIVPLPSLRQQKYSFSPYKTVYSCQNISCGRIYQNRGSLTRHLKFECGKQPKYSCTICEKRCALKSNLKQHMIAVHKTMPSS</sequence>
<feature type="domain" description="C2H2-type" evidence="6">
    <location>
        <begin position="94"/>
        <end position="117"/>
    </location>
</feature>
<comment type="caution">
    <text evidence="7">The sequence shown here is derived from an EMBL/GenBank/DDBJ whole genome shotgun (WGS) entry which is preliminary data.</text>
</comment>
<dbReference type="Pfam" id="PF00096">
    <property type="entry name" value="zf-C2H2"/>
    <property type="match status" value="5"/>
</dbReference>
<feature type="domain" description="C2H2-type" evidence="6">
    <location>
        <begin position="357"/>
        <end position="380"/>
    </location>
</feature>
<dbReference type="Gene3D" id="3.30.160.60">
    <property type="entry name" value="Classic Zinc Finger"/>
    <property type="match status" value="5"/>
</dbReference>
<dbReference type="PANTHER" id="PTHR24409:SF295">
    <property type="entry name" value="AZ2-RELATED"/>
    <property type="match status" value="1"/>
</dbReference>
<dbReference type="GO" id="GO:0008270">
    <property type="term" value="F:zinc ion binding"/>
    <property type="evidence" value="ECO:0007669"/>
    <property type="project" value="UniProtKB-KW"/>
</dbReference>
<dbReference type="SUPFAM" id="SSF57667">
    <property type="entry name" value="beta-beta-alpha zinc fingers"/>
    <property type="match status" value="4"/>
</dbReference>
<accession>A0A6G0TNH5</accession>
<gene>
    <name evidence="7" type="ORF">AGLY_008228</name>
</gene>
<dbReference type="PROSITE" id="PS00028">
    <property type="entry name" value="ZINC_FINGER_C2H2_1"/>
    <property type="match status" value="4"/>
</dbReference>
<evidence type="ECO:0000256" key="1">
    <source>
        <dbReference type="ARBA" id="ARBA00022723"/>
    </source>
</evidence>
<dbReference type="PANTHER" id="PTHR24409">
    <property type="entry name" value="ZINC FINGER PROTEIN 142"/>
    <property type="match status" value="1"/>
</dbReference>
<evidence type="ECO:0000256" key="4">
    <source>
        <dbReference type="ARBA" id="ARBA00022833"/>
    </source>
</evidence>
<dbReference type="SMART" id="SM00355">
    <property type="entry name" value="ZnF_C2H2"/>
    <property type="match status" value="10"/>
</dbReference>
<feature type="domain" description="C2H2-type" evidence="6">
    <location>
        <begin position="176"/>
        <end position="204"/>
    </location>
</feature>
<evidence type="ECO:0000256" key="5">
    <source>
        <dbReference type="PROSITE-ProRule" id="PRU00042"/>
    </source>
</evidence>
<dbReference type="AlphaFoldDB" id="A0A6G0TNH5"/>
<organism evidence="7 8">
    <name type="scientific">Aphis glycines</name>
    <name type="common">Soybean aphid</name>
    <dbReference type="NCBI Taxonomy" id="307491"/>
    <lineage>
        <taxon>Eukaryota</taxon>
        <taxon>Metazoa</taxon>
        <taxon>Ecdysozoa</taxon>
        <taxon>Arthropoda</taxon>
        <taxon>Hexapoda</taxon>
        <taxon>Insecta</taxon>
        <taxon>Pterygota</taxon>
        <taxon>Neoptera</taxon>
        <taxon>Paraneoptera</taxon>
        <taxon>Hemiptera</taxon>
        <taxon>Sternorrhyncha</taxon>
        <taxon>Aphidomorpha</taxon>
        <taxon>Aphidoidea</taxon>
        <taxon>Aphididae</taxon>
        <taxon>Aphidini</taxon>
        <taxon>Aphis</taxon>
        <taxon>Aphis</taxon>
    </lineage>
</organism>
<protein>
    <recommendedName>
        <fullName evidence="6">C2H2-type domain-containing protein</fullName>
    </recommendedName>
</protein>
<keyword evidence="1" id="KW-0479">Metal-binding</keyword>
<dbReference type="InterPro" id="IPR036236">
    <property type="entry name" value="Znf_C2H2_sf"/>
</dbReference>
<keyword evidence="8" id="KW-1185">Reference proteome</keyword>
<feature type="domain" description="C2H2-type" evidence="6">
    <location>
        <begin position="136"/>
        <end position="164"/>
    </location>
</feature>
<name>A0A6G0TNH5_APHGL</name>
<evidence type="ECO:0000259" key="6">
    <source>
        <dbReference type="PROSITE" id="PS50157"/>
    </source>
</evidence>
<evidence type="ECO:0000313" key="7">
    <source>
        <dbReference type="EMBL" id="KAE9534936.1"/>
    </source>
</evidence>
<feature type="domain" description="C2H2-type" evidence="6">
    <location>
        <begin position="12"/>
        <end position="39"/>
    </location>
</feature>
<dbReference type="PROSITE" id="PS50157">
    <property type="entry name" value="ZINC_FINGER_C2H2_2"/>
    <property type="match status" value="8"/>
</dbReference>
<dbReference type="GO" id="GO:0000981">
    <property type="term" value="F:DNA-binding transcription factor activity, RNA polymerase II-specific"/>
    <property type="evidence" value="ECO:0007669"/>
    <property type="project" value="TreeGrafter"/>
</dbReference>
<dbReference type="EMBL" id="VYZN01000027">
    <property type="protein sequence ID" value="KAE9534936.1"/>
    <property type="molecule type" value="Genomic_DNA"/>
</dbReference>
<feature type="domain" description="C2H2-type" evidence="6">
    <location>
        <begin position="326"/>
        <end position="355"/>
    </location>
</feature>
<dbReference type="OrthoDB" id="10004641at2759"/>
<dbReference type="InterPro" id="IPR013087">
    <property type="entry name" value="Znf_C2H2_type"/>
</dbReference>
<keyword evidence="2" id="KW-0677">Repeat</keyword>
<dbReference type="Proteomes" id="UP000475862">
    <property type="component" value="Unassembled WGS sequence"/>
</dbReference>